<proteinExistence type="predicted"/>
<sequence>MDVKRAGREWLGRRAGISAAWMPKQGWSWAFPVLKSIQSGSLNAISQRIRSIISTIISDLENSSKCYIEEPVSQTFRVLLGSWLPSKDLPRYRRVAATGELFKKRLGKWGKLSSVLGAETGFPSNLAQDSTPLVEQAGPPTKISICLDNSSPHCLIAFSSYIELSADTFAVLAQRTLLASLGGAPGLNAHPKLNAPIAKRISIVPQNDVGLPENGGANCLSS</sequence>
<gene>
    <name evidence="1" type="ORF">K469DRAFT_778238</name>
</gene>
<reference evidence="1" key="1">
    <citation type="journal article" date="2020" name="Stud. Mycol.">
        <title>101 Dothideomycetes genomes: a test case for predicting lifestyles and emergence of pathogens.</title>
        <authorList>
            <person name="Haridas S."/>
            <person name="Albert R."/>
            <person name="Binder M."/>
            <person name="Bloem J."/>
            <person name="Labutti K."/>
            <person name="Salamov A."/>
            <person name="Andreopoulos B."/>
            <person name="Baker S."/>
            <person name="Barry K."/>
            <person name="Bills G."/>
            <person name="Bluhm B."/>
            <person name="Cannon C."/>
            <person name="Castanera R."/>
            <person name="Culley D."/>
            <person name="Daum C."/>
            <person name="Ezra D."/>
            <person name="Gonzalez J."/>
            <person name="Henrissat B."/>
            <person name="Kuo A."/>
            <person name="Liang C."/>
            <person name="Lipzen A."/>
            <person name="Lutzoni F."/>
            <person name="Magnuson J."/>
            <person name="Mondo S."/>
            <person name="Nolan M."/>
            <person name="Ohm R."/>
            <person name="Pangilinan J."/>
            <person name="Park H.-J."/>
            <person name="Ramirez L."/>
            <person name="Alfaro M."/>
            <person name="Sun H."/>
            <person name="Tritt A."/>
            <person name="Yoshinaga Y."/>
            <person name="Zwiers L.-H."/>
            <person name="Turgeon B."/>
            <person name="Goodwin S."/>
            <person name="Spatafora J."/>
            <person name="Crous P."/>
            <person name="Grigoriev I."/>
        </authorList>
    </citation>
    <scope>NUCLEOTIDE SEQUENCE</scope>
    <source>
        <strain evidence="1">CBS 207.26</strain>
    </source>
</reference>
<name>A0A6A6E2M4_9PEZI</name>
<evidence type="ECO:0000313" key="2">
    <source>
        <dbReference type="Proteomes" id="UP000800200"/>
    </source>
</evidence>
<protein>
    <submittedName>
        <fullName evidence="1">Uncharacterized protein</fullName>
    </submittedName>
</protein>
<organism evidence="1 2">
    <name type="scientific">Zopfia rhizophila CBS 207.26</name>
    <dbReference type="NCBI Taxonomy" id="1314779"/>
    <lineage>
        <taxon>Eukaryota</taxon>
        <taxon>Fungi</taxon>
        <taxon>Dikarya</taxon>
        <taxon>Ascomycota</taxon>
        <taxon>Pezizomycotina</taxon>
        <taxon>Dothideomycetes</taxon>
        <taxon>Dothideomycetes incertae sedis</taxon>
        <taxon>Zopfiaceae</taxon>
        <taxon>Zopfia</taxon>
    </lineage>
</organism>
<evidence type="ECO:0000313" key="1">
    <source>
        <dbReference type="EMBL" id="KAF2185463.1"/>
    </source>
</evidence>
<accession>A0A6A6E2M4</accession>
<dbReference type="Proteomes" id="UP000800200">
    <property type="component" value="Unassembled WGS sequence"/>
</dbReference>
<dbReference type="EMBL" id="ML994633">
    <property type="protein sequence ID" value="KAF2185463.1"/>
    <property type="molecule type" value="Genomic_DNA"/>
</dbReference>
<keyword evidence="2" id="KW-1185">Reference proteome</keyword>
<dbReference type="AlphaFoldDB" id="A0A6A6E2M4"/>